<comment type="caution">
    <text evidence="10">The sequence shown here is derived from an EMBL/GenBank/DDBJ whole genome shotgun (WGS) entry which is preliminary data.</text>
</comment>
<dbReference type="CDD" id="cd06261">
    <property type="entry name" value="TM_PBP2"/>
    <property type="match status" value="2"/>
</dbReference>
<keyword evidence="5 8" id="KW-0812">Transmembrane</keyword>
<feature type="transmembrane region" description="Helical" evidence="8">
    <location>
        <begin position="146"/>
        <end position="169"/>
    </location>
</feature>
<feature type="transmembrane region" description="Helical" evidence="8">
    <location>
        <begin position="473"/>
        <end position="490"/>
    </location>
</feature>
<feature type="transmembrane region" description="Helical" evidence="8">
    <location>
        <begin position="20"/>
        <end position="41"/>
    </location>
</feature>
<evidence type="ECO:0000256" key="7">
    <source>
        <dbReference type="ARBA" id="ARBA00023136"/>
    </source>
</evidence>
<dbReference type="RefSeq" id="WP_133580765.1">
    <property type="nucleotide sequence ID" value="NZ_SNYJ01000009.1"/>
</dbReference>
<feature type="transmembrane region" description="Helical" evidence="8">
    <location>
        <begin position="341"/>
        <end position="360"/>
    </location>
</feature>
<keyword evidence="7 8" id="KW-0472">Membrane</keyword>
<dbReference type="Pfam" id="PF00528">
    <property type="entry name" value="BPD_transp_1"/>
    <property type="match status" value="2"/>
</dbReference>
<dbReference type="PANTHER" id="PTHR43357">
    <property type="entry name" value="INNER MEMBRANE ABC TRANSPORTER PERMEASE PROTEIN YDCV"/>
    <property type="match status" value="1"/>
</dbReference>
<reference evidence="10 11" key="1">
    <citation type="submission" date="2019-03" db="EMBL/GenBank/DDBJ databases">
        <title>Genomic Encyclopedia of Type Strains, Phase IV (KMG-IV): sequencing the most valuable type-strain genomes for metagenomic binning, comparative biology and taxonomic classification.</title>
        <authorList>
            <person name="Goeker M."/>
        </authorList>
    </citation>
    <scope>NUCLEOTIDE SEQUENCE [LARGE SCALE GENOMIC DNA]</scope>
    <source>
        <strain evidence="10 11">DSM 28697</strain>
    </source>
</reference>
<feature type="transmembrane region" description="Helical" evidence="8">
    <location>
        <begin position="97"/>
        <end position="114"/>
    </location>
</feature>
<feature type="transmembrane region" description="Helical" evidence="8">
    <location>
        <begin position="415"/>
        <end position="434"/>
    </location>
</feature>
<feature type="transmembrane region" description="Helical" evidence="8">
    <location>
        <begin position="296"/>
        <end position="321"/>
    </location>
</feature>
<keyword evidence="11" id="KW-1185">Reference proteome</keyword>
<dbReference type="InterPro" id="IPR035906">
    <property type="entry name" value="MetI-like_sf"/>
</dbReference>
<dbReference type="GO" id="GO:0055085">
    <property type="term" value="P:transmembrane transport"/>
    <property type="evidence" value="ECO:0007669"/>
    <property type="project" value="InterPro"/>
</dbReference>
<dbReference type="Gene3D" id="1.10.3720.10">
    <property type="entry name" value="MetI-like"/>
    <property type="match status" value="2"/>
</dbReference>
<evidence type="ECO:0000313" key="11">
    <source>
        <dbReference type="Proteomes" id="UP000295632"/>
    </source>
</evidence>
<keyword evidence="2 8" id="KW-0813">Transport</keyword>
<dbReference type="GO" id="GO:0005886">
    <property type="term" value="C:plasma membrane"/>
    <property type="evidence" value="ECO:0007669"/>
    <property type="project" value="UniProtKB-SubCell"/>
</dbReference>
<feature type="transmembrane region" description="Helical" evidence="8">
    <location>
        <begin position="520"/>
        <end position="541"/>
    </location>
</feature>
<dbReference type="EMBL" id="SNYJ01000009">
    <property type="protein sequence ID" value="TDQ38713.1"/>
    <property type="molecule type" value="Genomic_DNA"/>
</dbReference>
<proteinExistence type="inferred from homology"/>
<protein>
    <submittedName>
        <fullName evidence="10">Iron(III) transport system permease protein</fullName>
    </submittedName>
</protein>
<evidence type="ECO:0000256" key="4">
    <source>
        <dbReference type="ARBA" id="ARBA00022519"/>
    </source>
</evidence>
<dbReference type="PROSITE" id="PS50928">
    <property type="entry name" value="ABC_TM1"/>
    <property type="match status" value="2"/>
</dbReference>
<organism evidence="10 11">
    <name type="scientific">Aureibacillus halotolerans</name>
    <dbReference type="NCBI Taxonomy" id="1508390"/>
    <lineage>
        <taxon>Bacteria</taxon>
        <taxon>Bacillati</taxon>
        <taxon>Bacillota</taxon>
        <taxon>Bacilli</taxon>
        <taxon>Bacillales</taxon>
        <taxon>Bacillaceae</taxon>
        <taxon>Aureibacillus</taxon>
    </lineage>
</organism>
<gene>
    <name evidence="10" type="ORF">EV213_10982</name>
</gene>
<evidence type="ECO:0000256" key="8">
    <source>
        <dbReference type="RuleBase" id="RU363032"/>
    </source>
</evidence>
<dbReference type="PANTHER" id="PTHR43357:SF3">
    <property type="entry name" value="FE(3+)-TRANSPORT SYSTEM PERMEASE PROTEIN FBPB 2"/>
    <property type="match status" value="1"/>
</dbReference>
<evidence type="ECO:0000256" key="2">
    <source>
        <dbReference type="ARBA" id="ARBA00022448"/>
    </source>
</evidence>
<feature type="transmembrane region" description="Helical" evidence="8">
    <location>
        <begin position="190"/>
        <end position="212"/>
    </location>
</feature>
<accession>A0A4R6U202</accession>
<comment type="similarity">
    <text evidence="8">Belongs to the binding-protein-dependent transport system permease family.</text>
</comment>
<dbReference type="InterPro" id="IPR000515">
    <property type="entry name" value="MetI-like"/>
</dbReference>
<keyword evidence="4" id="KW-0997">Cell inner membrane</keyword>
<dbReference type="Proteomes" id="UP000295632">
    <property type="component" value="Unassembled WGS sequence"/>
</dbReference>
<evidence type="ECO:0000256" key="1">
    <source>
        <dbReference type="ARBA" id="ARBA00004429"/>
    </source>
</evidence>
<comment type="subcellular location">
    <subcellularLocation>
        <location evidence="1">Cell inner membrane</location>
        <topology evidence="1">Multi-pass membrane protein</topology>
    </subcellularLocation>
    <subcellularLocation>
        <location evidence="8">Cell membrane</location>
        <topology evidence="8">Multi-pass membrane protein</topology>
    </subcellularLocation>
</comment>
<sequence>MRIQTVSRNLKRHLNSWTIVSLIGAAVILLPIAIVLATMFTEPTENWDHVKAYLLVDYVKGSLTLAFFTTFFATTIGVVLAWLVVGYSFPLRGFFRWALLLPLALPPYIAAFTYRTMTSYTGVIQSTLRNQFGITLPPDTIEVHSIHGAIFILTFCLYPYVYLITRSFLERQSASYIENANLLGKKNVQLFWKVVLPIARPAIIAGMMLVIFEVLSDYGVASYFGVQTISTSIFQTWFGMYDVDSALRLAAWLMVIIIGVFILERFLRRNMRYTSTSTQNKPLHPKQLKGISSWSVLVLCSAIFLLAFAFPVIQIIVWAVWRFEGYWTSDFLHLMSNTLQVSIIATVIVVIFSIITARVVRTLSSNFAYGLSRLITAGYAVPGAIIAVGILAAFIFIDESLSSFYQFLGQTEGALVLSLSLGMLVTGYVIRFIAPGYNTIDSGYEKISKFYSEASRTLGKTSTRTFIKIELPLLKGTLLAAFILTFVEIIKELPLTKLLRPFNFETLATQAYKYAIDERIIAASLPSILLIIVSLVSVLIFNSIGKRDES</sequence>
<feature type="domain" description="ABC transmembrane type-1" evidence="9">
    <location>
        <begin position="335"/>
        <end position="541"/>
    </location>
</feature>
<feature type="transmembrane region" description="Helical" evidence="8">
    <location>
        <begin position="372"/>
        <end position="395"/>
    </location>
</feature>
<dbReference type="OrthoDB" id="9776648at2"/>
<evidence type="ECO:0000313" key="10">
    <source>
        <dbReference type="EMBL" id="TDQ38713.1"/>
    </source>
</evidence>
<dbReference type="SUPFAM" id="SSF161098">
    <property type="entry name" value="MetI-like"/>
    <property type="match status" value="2"/>
</dbReference>
<evidence type="ECO:0000256" key="5">
    <source>
        <dbReference type="ARBA" id="ARBA00022692"/>
    </source>
</evidence>
<evidence type="ECO:0000256" key="3">
    <source>
        <dbReference type="ARBA" id="ARBA00022475"/>
    </source>
</evidence>
<feature type="transmembrane region" description="Helical" evidence="8">
    <location>
        <begin position="249"/>
        <end position="267"/>
    </location>
</feature>
<dbReference type="AlphaFoldDB" id="A0A4R6U202"/>
<keyword evidence="3" id="KW-1003">Cell membrane</keyword>
<name>A0A4R6U202_9BACI</name>
<keyword evidence="6 8" id="KW-1133">Transmembrane helix</keyword>
<evidence type="ECO:0000259" key="9">
    <source>
        <dbReference type="PROSITE" id="PS50928"/>
    </source>
</evidence>
<feature type="transmembrane region" description="Helical" evidence="8">
    <location>
        <begin position="61"/>
        <end position="85"/>
    </location>
</feature>
<evidence type="ECO:0000256" key="6">
    <source>
        <dbReference type="ARBA" id="ARBA00022989"/>
    </source>
</evidence>
<feature type="domain" description="ABC transmembrane type-1" evidence="9">
    <location>
        <begin position="59"/>
        <end position="262"/>
    </location>
</feature>